<feature type="domain" description="UTP25 C-terminal" evidence="12">
    <location>
        <begin position="548"/>
        <end position="742"/>
    </location>
</feature>
<dbReference type="InterPro" id="IPR010678">
    <property type="entry name" value="UTP25"/>
</dbReference>
<dbReference type="GO" id="GO:0034511">
    <property type="term" value="F:U3 snoRNA binding"/>
    <property type="evidence" value="ECO:0007669"/>
    <property type="project" value="InterPro"/>
</dbReference>
<evidence type="ECO:0000256" key="10">
    <source>
        <dbReference type="RuleBase" id="RU365070"/>
    </source>
</evidence>
<evidence type="ECO:0000256" key="6">
    <source>
        <dbReference type="ARBA" id="ARBA00022517"/>
    </source>
</evidence>
<feature type="compositionally biased region" description="Basic and acidic residues" evidence="11">
    <location>
        <begin position="23"/>
        <end position="38"/>
    </location>
</feature>
<dbReference type="Gene3D" id="3.40.50.300">
    <property type="entry name" value="P-loop containing nucleotide triphosphate hydrolases"/>
    <property type="match status" value="1"/>
</dbReference>
<sequence length="743" mass="84195">MPGYRSRRGGRPVSKGRASKKGPVAEKRDVFKGSRLKETEDDASQDDARSEEDALIAAEEDQSEEDKRELQSASEDEAPASNPYVLLLQSLSAGRVNSEPPTKRRKLLRSERSEERTANRAVTDGERFEYRSAQEDPYEQPLELQEEVEADEEHENGHVADVDSENEETLLRDPFEKHYKAILEQDFKDAVSLVDQKQWLTTSSTLDSGIRSTALFTKENPVKFNGLKSPKDAHLKRRLVDGGSKVISGLSSDEKNVAGLVFNYIDIINGGRNVRNSMRLRDLCCLHALNHIFKTRDRVLKNNAKLSSLSNAEALDLRDQGFTRPKVLIVVPTKQACVRFVESIVKISEPDQQENKARFMETFSHEDGDEWQDKPEDFRQLFGGNHEEDFRIGLKFTRKTIKYFSGFYNSDIIIGSPLGLMRTITTGKGKDKKKPHDADFLSSIELVIMDHANALQMQNWQHVDYVFSQLNLLPKDSHGCDFSRVRHWYLDGQAKYLRQTIVLSDYLTPEINALASTYLHNVAGRLKLVPTYPGAMLSISSLALPFTSSVPQTFLRISSPNPLSDSDARFKFFATTILPPLVRDARHQRGILLFIPTYADFARLRNYLSTSSDTMALSFGSVSEYTPVKEVMRARSHFLSGRHALLLYSERAHHHFRYRIKGVRKVLWYGVPENPIFWTEIIALLGLATDKKDGDVRAAKGGAKGVIRVLFTKWDVLKLERIVGTERVGRLINDHGGDVFDFV</sequence>
<feature type="compositionally biased region" description="Basic and acidic residues" evidence="11">
    <location>
        <begin position="108"/>
        <end position="134"/>
    </location>
</feature>
<feature type="domain" description="UTP25 NTP hydrolase-like" evidence="13">
    <location>
        <begin position="264"/>
        <end position="525"/>
    </location>
</feature>
<keyword evidence="6 10" id="KW-0690">Ribosome biogenesis</keyword>
<dbReference type="GO" id="GO:0032040">
    <property type="term" value="C:small-subunit processome"/>
    <property type="evidence" value="ECO:0007669"/>
    <property type="project" value="TreeGrafter"/>
</dbReference>
<dbReference type="OrthoDB" id="10264378at2759"/>
<comment type="function">
    <text evidence="1 10">DEAD-box RNA helicase-like protein required for pre-18S rRNA processing, specifically at sites A0, A1, and A2.</text>
</comment>
<comment type="similarity">
    <text evidence="3 10">Belongs to the UTP25 family.</text>
</comment>
<protein>
    <recommendedName>
        <fullName evidence="5 10">U3 small nucleolar RNA-associated protein 25</fullName>
        <shortName evidence="10">U3 snoRNA-associated protein 25</shortName>
    </recommendedName>
</protein>
<evidence type="ECO:0000313" key="14">
    <source>
        <dbReference type="EMBL" id="KIW97214.1"/>
    </source>
</evidence>
<dbReference type="HOGENOM" id="CLU_018705_0_1_1"/>
<keyword evidence="8 10" id="KW-0539">Nucleus</keyword>
<dbReference type="Pfam" id="PF22916">
    <property type="entry name" value="UTP25_NTPase-like"/>
    <property type="match status" value="1"/>
</dbReference>
<feature type="compositionally biased region" description="Acidic residues" evidence="11">
    <location>
        <begin position="53"/>
        <end position="64"/>
    </location>
</feature>
<evidence type="ECO:0000256" key="7">
    <source>
        <dbReference type="ARBA" id="ARBA00022552"/>
    </source>
</evidence>
<evidence type="ECO:0000259" key="13">
    <source>
        <dbReference type="Pfam" id="PF22916"/>
    </source>
</evidence>
<accession>A0A0D2IK69</accession>
<name>A0A0D2IK69_CLAB1</name>
<keyword evidence="9 10" id="KW-0687">Ribonucleoprotein</keyword>
<evidence type="ECO:0000256" key="8">
    <source>
        <dbReference type="ARBA" id="ARBA00023242"/>
    </source>
</evidence>
<dbReference type="PANTHER" id="PTHR12933">
    <property type="entry name" value="ORF PROTEIN-RELATED"/>
    <property type="match status" value="1"/>
</dbReference>
<feature type="compositionally biased region" description="Acidic residues" evidence="11">
    <location>
        <begin position="144"/>
        <end position="154"/>
    </location>
</feature>
<dbReference type="GeneID" id="27695534"/>
<dbReference type="GO" id="GO:0019843">
    <property type="term" value="F:rRNA binding"/>
    <property type="evidence" value="ECO:0007669"/>
    <property type="project" value="TreeGrafter"/>
</dbReference>
<evidence type="ECO:0000256" key="1">
    <source>
        <dbReference type="ARBA" id="ARBA00002883"/>
    </source>
</evidence>
<dbReference type="VEuPathDB" id="FungiDB:Z519_02606"/>
<gene>
    <name evidence="14" type="ORF">Z519_02606</name>
</gene>
<dbReference type="FunFam" id="3.40.50.300:FF:002356">
    <property type="entry name" value="U3 small nucleolar RNA-associated protein 25"/>
    <property type="match status" value="1"/>
</dbReference>
<keyword evidence="15" id="KW-1185">Reference proteome</keyword>
<evidence type="ECO:0000256" key="11">
    <source>
        <dbReference type="SAM" id="MobiDB-lite"/>
    </source>
</evidence>
<dbReference type="InterPro" id="IPR027417">
    <property type="entry name" value="P-loop_NTPase"/>
</dbReference>
<evidence type="ECO:0000313" key="15">
    <source>
        <dbReference type="Proteomes" id="UP000053789"/>
    </source>
</evidence>
<keyword evidence="7 10" id="KW-0698">rRNA processing</keyword>
<evidence type="ECO:0000256" key="2">
    <source>
        <dbReference type="ARBA" id="ARBA00004604"/>
    </source>
</evidence>
<dbReference type="AlphaFoldDB" id="A0A0D2IK69"/>
<dbReference type="InterPro" id="IPR053940">
    <property type="entry name" value="UTP25_NTPase-like"/>
</dbReference>
<comment type="subunit">
    <text evidence="4 10">Component of the ribosomal small subunit (SSU) processome composed of at least 40 protein subunits and snoRNA U3.</text>
</comment>
<feature type="compositionally biased region" description="Basic residues" evidence="11">
    <location>
        <begin position="1"/>
        <end position="10"/>
    </location>
</feature>
<reference evidence="14" key="1">
    <citation type="submission" date="2015-01" db="EMBL/GenBank/DDBJ databases">
        <title>The Genome Sequence of Cladophialophora bantiana CBS 173.52.</title>
        <authorList>
            <consortium name="The Broad Institute Genomics Platform"/>
            <person name="Cuomo C."/>
            <person name="de Hoog S."/>
            <person name="Gorbushina A."/>
            <person name="Stielow B."/>
            <person name="Teixiera M."/>
            <person name="Abouelleil A."/>
            <person name="Chapman S.B."/>
            <person name="Priest M."/>
            <person name="Young S.K."/>
            <person name="Wortman J."/>
            <person name="Nusbaum C."/>
            <person name="Birren B."/>
        </authorList>
    </citation>
    <scope>NUCLEOTIDE SEQUENCE [LARGE SCALE GENOMIC DNA]</scope>
    <source>
        <strain evidence="14">CBS 173.52</strain>
    </source>
</reference>
<dbReference type="Pfam" id="PF06862">
    <property type="entry name" value="Utp25_C"/>
    <property type="match status" value="1"/>
</dbReference>
<evidence type="ECO:0000256" key="3">
    <source>
        <dbReference type="ARBA" id="ARBA00009223"/>
    </source>
</evidence>
<feature type="region of interest" description="Disordered" evidence="11">
    <location>
        <begin position="1"/>
        <end position="168"/>
    </location>
</feature>
<dbReference type="InterPro" id="IPR053939">
    <property type="entry name" value="UTP25_C"/>
</dbReference>
<proteinExistence type="inferred from homology"/>
<evidence type="ECO:0000256" key="4">
    <source>
        <dbReference type="ARBA" id="ARBA00011192"/>
    </source>
</evidence>
<dbReference type="GO" id="GO:0000462">
    <property type="term" value="P:maturation of SSU-rRNA from tricistronic rRNA transcript (SSU-rRNA, 5.8S rRNA, LSU-rRNA)"/>
    <property type="evidence" value="ECO:0007669"/>
    <property type="project" value="TreeGrafter"/>
</dbReference>
<dbReference type="Proteomes" id="UP000053789">
    <property type="component" value="Unassembled WGS sequence"/>
</dbReference>
<evidence type="ECO:0000259" key="12">
    <source>
        <dbReference type="Pfam" id="PF06862"/>
    </source>
</evidence>
<organism evidence="14 15">
    <name type="scientific">Cladophialophora bantiana (strain ATCC 10958 / CBS 173.52 / CDC B-1940 / NIH 8579)</name>
    <name type="common">Xylohypha bantiana</name>
    <dbReference type="NCBI Taxonomy" id="1442370"/>
    <lineage>
        <taxon>Eukaryota</taxon>
        <taxon>Fungi</taxon>
        <taxon>Dikarya</taxon>
        <taxon>Ascomycota</taxon>
        <taxon>Pezizomycotina</taxon>
        <taxon>Eurotiomycetes</taxon>
        <taxon>Chaetothyriomycetidae</taxon>
        <taxon>Chaetothyriales</taxon>
        <taxon>Herpotrichiellaceae</taxon>
        <taxon>Cladophialophora</taxon>
    </lineage>
</organism>
<dbReference type="EMBL" id="KN846982">
    <property type="protein sequence ID" value="KIW97214.1"/>
    <property type="molecule type" value="Genomic_DNA"/>
</dbReference>
<dbReference type="PANTHER" id="PTHR12933:SF0">
    <property type="entry name" value="U3 SMALL NUCLEOLAR RNA-ASSOCIATED PROTEIN 25 HOMOLOG"/>
    <property type="match status" value="1"/>
</dbReference>
<comment type="subcellular location">
    <subcellularLocation>
        <location evidence="2 10">Nucleus</location>
        <location evidence="2 10">Nucleolus</location>
    </subcellularLocation>
</comment>
<evidence type="ECO:0000256" key="5">
    <source>
        <dbReference type="ARBA" id="ARBA00015422"/>
    </source>
</evidence>
<dbReference type="RefSeq" id="XP_016623883.1">
    <property type="nucleotide sequence ID" value="XM_016760362.1"/>
</dbReference>
<evidence type="ECO:0000256" key="9">
    <source>
        <dbReference type="ARBA" id="ARBA00023274"/>
    </source>
</evidence>